<evidence type="ECO:0000259" key="2">
    <source>
        <dbReference type="PROSITE" id="PS51272"/>
    </source>
</evidence>
<sequence length="391" mass="43963">MKKICSIPVFLVILAFLSQGTVHSQSPATFDLEVDSSPFQTTPSDLRKHPAELLFRWGANQHIIDGFPDGTVKPDQLASEAEFLKMMFRGFGLAMPSASYNDDWMDGVYQMAKVYRYPAAGVIDPSARKSPITQGQAIQIIVAAQGLNFQESDAFAYALSRSWLPGQPTSLSQFDKDRKLTRTEALELLRHLTVNGMMKLEMRPVEFSSREALSAEDSSEVKSFPSFSLVNLPADGLTVKIGDDVLRLGDTRTKLEKTLGQTSESGIMNKQIYPLLTVHFNEENKMDYWSVDQWNVESTDESITTSLGIKLGVSNLFDVLEAYGTTGYAGQGIADYFYMLQDDGTFQAVQANYIYDHRNEWNKFYHLAFLIDRDTLMVTQMLAGWLPYSMY</sequence>
<feature type="domain" description="SLH" evidence="2">
    <location>
        <begin position="38"/>
        <end position="101"/>
    </location>
</feature>
<protein>
    <recommendedName>
        <fullName evidence="2">SLH domain-containing protein</fullName>
    </recommendedName>
</protein>
<comment type="caution">
    <text evidence="3">The sequence shown here is derived from an EMBL/GenBank/DDBJ whole genome shotgun (WGS) entry which is preliminary data.</text>
</comment>
<dbReference type="Proteomes" id="UP000019598">
    <property type="component" value="Unassembled WGS sequence"/>
</dbReference>
<dbReference type="PATRIC" id="fig|1235795.3.peg.1618"/>
<dbReference type="InterPro" id="IPR001119">
    <property type="entry name" value="SLH_dom"/>
</dbReference>
<dbReference type="RefSeq" id="WP_009223290.1">
    <property type="nucleotide sequence ID" value="NZ_KE159652.1"/>
</dbReference>
<feature type="chain" id="PRO_5004476524" description="SLH domain-containing protein" evidence="1">
    <location>
        <begin position="25"/>
        <end position="391"/>
    </location>
</feature>
<gene>
    <name evidence="3" type="ORF">C812_01655</name>
</gene>
<dbReference type="EMBL" id="ASSZ01000013">
    <property type="protein sequence ID" value="EOS57335.1"/>
    <property type="molecule type" value="Genomic_DNA"/>
</dbReference>
<dbReference type="HOGENOM" id="CLU_778115_0_0_9"/>
<name>R9LF51_9BACL</name>
<evidence type="ECO:0000256" key="1">
    <source>
        <dbReference type="SAM" id="SignalP"/>
    </source>
</evidence>
<dbReference type="OrthoDB" id="2678541at2"/>
<dbReference type="AlphaFoldDB" id="R9LF51"/>
<dbReference type="GeneID" id="43344690"/>
<accession>R9LF51</accession>
<dbReference type="PROSITE" id="PS51272">
    <property type="entry name" value="SLH"/>
    <property type="match status" value="1"/>
</dbReference>
<feature type="signal peptide" evidence="1">
    <location>
        <begin position="1"/>
        <end position="24"/>
    </location>
</feature>
<reference evidence="3 4" key="1">
    <citation type="submission" date="2013-04" db="EMBL/GenBank/DDBJ databases">
        <title>The Genome Sequence of Paenibacillus barengoltzii G22.</title>
        <authorList>
            <consortium name="The Broad Institute Genomics Platform"/>
            <consortium name="The Broad Institute Genome Sequencing Center for Infectious Disease"/>
            <person name="Earl A."/>
            <person name="Xavier R."/>
            <person name="Elson C."/>
            <person name="Duck W."/>
            <person name="Walker B."/>
            <person name="Young S."/>
            <person name="Zeng Q."/>
            <person name="Gargeya S."/>
            <person name="Fitzgerald M."/>
            <person name="Haas B."/>
            <person name="Abouelleil A."/>
            <person name="Allen A.W."/>
            <person name="Alvarado L."/>
            <person name="Arachchi H.M."/>
            <person name="Berlin A.M."/>
            <person name="Chapman S.B."/>
            <person name="Gainer-Dewar J."/>
            <person name="Goldberg J."/>
            <person name="Griggs A."/>
            <person name="Gujja S."/>
            <person name="Hansen M."/>
            <person name="Howarth C."/>
            <person name="Imamovic A."/>
            <person name="Ireland A."/>
            <person name="Larimer J."/>
            <person name="McCowan C."/>
            <person name="Murphy C."/>
            <person name="Pearson M."/>
            <person name="Poon T.W."/>
            <person name="Priest M."/>
            <person name="Roberts A."/>
            <person name="Saif S."/>
            <person name="Shea T."/>
            <person name="Sisk P."/>
            <person name="Sykes S."/>
            <person name="Wortman J."/>
            <person name="Nusbaum C."/>
            <person name="Birren B."/>
        </authorList>
    </citation>
    <scope>NUCLEOTIDE SEQUENCE [LARGE SCALE GENOMIC DNA]</scope>
    <source>
        <strain evidence="3 4">G22</strain>
    </source>
</reference>
<evidence type="ECO:0000313" key="3">
    <source>
        <dbReference type="EMBL" id="EOS57335.1"/>
    </source>
</evidence>
<dbReference type="STRING" id="1235795.C812_01655"/>
<keyword evidence="1" id="KW-0732">Signal</keyword>
<organism evidence="3 4">
    <name type="scientific">Paenibacillus barengoltzii G22</name>
    <dbReference type="NCBI Taxonomy" id="1235795"/>
    <lineage>
        <taxon>Bacteria</taxon>
        <taxon>Bacillati</taxon>
        <taxon>Bacillota</taxon>
        <taxon>Bacilli</taxon>
        <taxon>Bacillales</taxon>
        <taxon>Paenibacillaceae</taxon>
        <taxon>Paenibacillus</taxon>
    </lineage>
</organism>
<proteinExistence type="predicted"/>
<evidence type="ECO:0000313" key="4">
    <source>
        <dbReference type="Proteomes" id="UP000019598"/>
    </source>
</evidence>